<feature type="non-terminal residue" evidence="2">
    <location>
        <position position="1"/>
    </location>
</feature>
<dbReference type="PANTHER" id="PTHR39952:SF1">
    <property type="match status" value="1"/>
</dbReference>
<feature type="non-terminal residue" evidence="2">
    <location>
        <position position="135"/>
    </location>
</feature>
<evidence type="ECO:0000256" key="1">
    <source>
        <dbReference type="SAM" id="Phobius"/>
    </source>
</evidence>
<feature type="transmembrane region" description="Helical" evidence="1">
    <location>
        <begin position="46"/>
        <end position="67"/>
    </location>
</feature>
<accession>A0A0B7BEC3</accession>
<gene>
    <name evidence="2" type="primary">ORF181735</name>
</gene>
<evidence type="ECO:0000313" key="2">
    <source>
        <dbReference type="EMBL" id="CEK91242.1"/>
    </source>
</evidence>
<dbReference type="AlphaFoldDB" id="A0A0B7BEC3"/>
<dbReference type="PANTHER" id="PTHR39952">
    <property type="entry name" value="FI02073P"/>
    <property type="match status" value="1"/>
</dbReference>
<protein>
    <submittedName>
        <fullName evidence="2">Uncharacterized protein</fullName>
    </submittedName>
</protein>
<keyword evidence="1" id="KW-1133">Transmembrane helix</keyword>
<proteinExistence type="predicted"/>
<feature type="transmembrane region" description="Helical" evidence="1">
    <location>
        <begin position="21"/>
        <end position="40"/>
    </location>
</feature>
<sequence length="135" mass="14693">GIYMNMQSVTSSMDNVEILPSFIPTAVAGLSGLLVLVLFWKRQKVLVYSALTLCAAATVLCVVTAVLTGTHVLQSFMSVSGCVYNRLDKVCRCVTQFRRNGLELKKVTTGDDMYLTMHGTLSCDDVRQVIPGLIA</sequence>
<dbReference type="EMBL" id="HACG01044377">
    <property type="protein sequence ID" value="CEK91242.1"/>
    <property type="molecule type" value="Transcribed_RNA"/>
</dbReference>
<keyword evidence="1" id="KW-0472">Membrane</keyword>
<reference evidence="2" key="1">
    <citation type="submission" date="2014-12" db="EMBL/GenBank/DDBJ databases">
        <title>Insight into the proteome of Arion vulgaris.</title>
        <authorList>
            <person name="Aradska J."/>
            <person name="Bulat T."/>
            <person name="Smidak R."/>
            <person name="Sarate P."/>
            <person name="Gangsoo J."/>
            <person name="Sialana F."/>
            <person name="Bilban M."/>
            <person name="Lubec G."/>
        </authorList>
    </citation>
    <scope>NUCLEOTIDE SEQUENCE</scope>
    <source>
        <tissue evidence="2">Skin</tissue>
    </source>
</reference>
<keyword evidence="1" id="KW-0812">Transmembrane</keyword>
<name>A0A0B7BEC3_9EUPU</name>
<organism evidence="2">
    <name type="scientific">Arion vulgaris</name>
    <dbReference type="NCBI Taxonomy" id="1028688"/>
    <lineage>
        <taxon>Eukaryota</taxon>
        <taxon>Metazoa</taxon>
        <taxon>Spiralia</taxon>
        <taxon>Lophotrochozoa</taxon>
        <taxon>Mollusca</taxon>
        <taxon>Gastropoda</taxon>
        <taxon>Heterobranchia</taxon>
        <taxon>Euthyneura</taxon>
        <taxon>Panpulmonata</taxon>
        <taxon>Eupulmonata</taxon>
        <taxon>Stylommatophora</taxon>
        <taxon>Helicina</taxon>
        <taxon>Arionoidea</taxon>
        <taxon>Arionidae</taxon>
        <taxon>Arion</taxon>
    </lineage>
</organism>